<sequence>MRFPLITCFILVFFETTGQTVPSYLVSNDVPYASKSSSLTFSPVNSDYVLTFDDEWKYRQTHQYAPEDTTEWLSIRELSGAYSSAFKIAFKNKLSINNFAQRGKVILHIPSSPFQYDIKINGQKIPKNFPYQLSNNIELTSQIKEGSNFITLQCKLSANLKRFLKGIYVIILRDKHIANICARGYFNTKTNYHDLSILGKTFNFAETSVQGYSIIPSMYNENDKDLKNYLSYQTNKLTFDSAGHPFPHNKYKFHDFSLPQESKDFFSVIVPKSQKWSLEYPNVYNISEELLDDKNNFVAAYSTKTGFKNIDITQGKLFVNRKKAKIKAINYAPETPGDYEKIKKEISSLKKNNINALYLSITDINGIIIDFCNKYGIYVMLDVSPSNFKDSDYLATTKDIFTHVVLTYGNHPSLFALAIKSPENTDPQKLYDTYKMIDDVLNDYSMELPLVVRLSNPGLLKILEKKDRLILGFDDHGDPDVVKIAKKYDYPILIFNQSIADLGVGQSVERYINILKHGYPSNIQGLVFKGDILTDSLQAQKLKYELQEMELQWIQNTSFQIAIKNKLEYTNFSEFNLGVVLMLGNRKVAEIEISDIHVSPGTLKLYQAKLNCELLLNKVYELTMTARLKEDNLWGKKGYILSEERVLIEKEKNGTLKKILIE</sequence>
<dbReference type="Proteomes" id="UP001172083">
    <property type="component" value="Unassembled WGS sequence"/>
</dbReference>
<comment type="catalytic activity">
    <reaction evidence="1">
        <text>Hydrolysis of terminal non-reducing beta-D-galactose residues in beta-D-galactosides.</text>
        <dbReference type="EC" id="3.2.1.23"/>
    </reaction>
</comment>
<evidence type="ECO:0000256" key="3">
    <source>
        <dbReference type="ARBA" id="ARBA00012756"/>
    </source>
</evidence>
<keyword evidence="5" id="KW-0326">Glycosidase</keyword>
<dbReference type="InterPro" id="IPR050347">
    <property type="entry name" value="Bact_Beta-galactosidase"/>
</dbReference>
<dbReference type="EC" id="3.2.1.23" evidence="3"/>
<dbReference type="Gene3D" id="3.20.20.80">
    <property type="entry name" value="Glycosidases"/>
    <property type="match status" value="1"/>
</dbReference>
<dbReference type="InterPro" id="IPR006102">
    <property type="entry name" value="Ig-like_GH2"/>
</dbReference>
<dbReference type="InterPro" id="IPR008979">
    <property type="entry name" value="Galactose-bd-like_sf"/>
</dbReference>
<keyword evidence="4" id="KW-0378">Hydrolase</keyword>
<dbReference type="RefSeq" id="WP_346759074.1">
    <property type="nucleotide sequence ID" value="NZ_JAUJEB010000003.1"/>
</dbReference>
<dbReference type="Pfam" id="PF00703">
    <property type="entry name" value="Glyco_hydro_2"/>
    <property type="match status" value="1"/>
</dbReference>
<feature type="domain" description="Glycoside hydrolase family 2 immunoglobulin-like beta-sandwich" evidence="6">
    <location>
        <begin position="253"/>
        <end position="308"/>
    </location>
</feature>
<evidence type="ECO:0000259" key="6">
    <source>
        <dbReference type="Pfam" id="PF00703"/>
    </source>
</evidence>
<dbReference type="InterPro" id="IPR013783">
    <property type="entry name" value="Ig-like_fold"/>
</dbReference>
<reference evidence="7" key="1">
    <citation type="submission" date="2023-06" db="EMBL/GenBank/DDBJ databases">
        <title>Genomic of Agaribacillus aureum.</title>
        <authorList>
            <person name="Wang G."/>
        </authorList>
    </citation>
    <scope>NUCLEOTIDE SEQUENCE</scope>
    <source>
        <strain evidence="7">BMA12</strain>
    </source>
</reference>
<gene>
    <name evidence="7" type="ORF">QQ020_16815</name>
</gene>
<proteinExistence type="inferred from homology"/>
<keyword evidence="8" id="KW-1185">Reference proteome</keyword>
<dbReference type="InterPro" id="IPR036156">
    <property type="entry name" value="Beta-gal/glucu_dom_sf"/>
</dbReference>
<dbReference type="SUPFAM" id="SSF51445">
    <property type="entry name" value="(Trans)glycosidases"/>
    <property type="match status" value="1"/>
</dbReference>
<comment type="similarity">
    <text evidence="2">Belongs to the glycosyl hydrolase 2 family.</text>
</comment>
<dbReference type="PANTHER" id="PTHR46323:SF2">
    <property type="entry name" value="BETA-GALACTOSIDASE"/>
    <property type="match status" value="1"/>
</dbReference>
<accession>A0ABT8L9P2</accession>
<evidence type="ECO:0000313" key="8">
    <source>
        <dbReference type="Proteomes" id="UP001172083"/>
    </source>
</evidence>
<evidence type="ECO:0000256" key="5">
    <source>
        <dbReference type="ARBA" id="ARBA00023295"/>
    </source>
</evidence>
<dbReference type="SUPFAM" id="SSF49785">
    <property type="entry name" value="Galactose-binding domain-like"/>
    <property type="match status" value="1"/>
</dbReference>
<evidence type="ECO:0000256" key="1">
    <source>
        <dbReference type="ARBA" id="ARBA00001412"/>
    </source>
</evidence>
<protein>
    <recommendedName>
        <fullName evidence="3">beta-galactosidase</fullName>
        <ecNumber evidence="3">3.2.1.23</ecNumber>
    </recommendedName>
</protein>
<name>A0ABT8L9P2_9BACT</name>
<dbReference type="PANTHER" id="PTHR46323">
    <property type="entry name" value="BETA-GALACTOSIDASE"/>
    <property type="match status" value="1"/>
</dbReference>
<dbReference type="EMBL" id="JAUJEB010000003">
    <property type="protein sequence ID" value="MDN5213737.1"/>
    <property type="molecule type" value="Genomic_DNA"/>
</dbReference>
<dbReference type="Gene3D" id="2.60.40.10">
    <property type="entry name" value="Immunoglobulins"/>
    <property type="match status" value="2"/>
</dbReference>
<comment type="caution">
    <text evidence="7">The sequence shown here is derived from an EMBL/GenBank/DDBJ whole genome shotgun (WGS) entry which is preliminary data.</text>
</comment>
<dbReference type="InterPro" id="IPR017853">
    <property type="entry name" value="GH"/>
</dbReference>
<evidence type="ECO:0000256" key="2">
    <source>
        <dbReference type="ARBA" id="ARBA00007401"/>
    </source>
</evidence>
<dbReference type="SUPFAM" id="SSF49303">
    <property type="entry name" value="beta-Galactosidase/glucuronidase domain"/>
    <property type="match status" value="2"/>
</dbReference>
<organism evidence="7 8">
    <name type="scientific">Agaribacillus aureus</name>
    <dbReference type="NCBI Taxonomy" id="3051825"/>
    <lineage>
        <taxon>Bacteria</taxon>
        <taxon>Pseudomonadati</taxon>
        <taxon>Bacteroidota</taxon>
        <taxon>Cytophagia</taxon>
        <taxon>Cytophagales</taxon>
        <taxon>Splendidivirgaceae</taxon>
        <taxon>Agaribacillus</taxon>
    </lineage>
</organism>
<evidence type="ECO:0000256" key="4">
    <source>
        <dbReference type="ARBA" id="ARBA00022801"/>
    </source>
</evidence>
<evidence type="ECO:0000313" key="7">
    <source>
        <dbReference type="EMBL" id="MDN5213737.1"/>
    </source>
</evidence>